<evidence type="ECO:0000313" key="1">
    <source>
        <dbReference type="EMBL" id="EJW03231.1"/>
    </source>
</evidence>
<gene>
    <name evidence="1" type="ORF">EDEG_02399</name>
</gene>
<dbReference type="AlphaFoldDB" id="J9D619"/>
<name>J9D619_EDHAE</name>
<reference evidence="2" key="2">
    <citation type="submission" date="2015-07" db="EMBL/GenBank/DDBJ databases">
        <title>Contrasting host-pathogen interactions and genome evolution in two generalist and specialist microsporidian pathogens of mosquitoes.</title>
        <authorList>
            <consortium name="The Broad Institute Genomics Platform"/>
            <consortium name="The Broad Institute Genome Sequencing Center for Infectious Disease"/>
            <person name="Cuomo C.A."/>
            <person name="Sanscrainte N.D."/>
            <person name="Goldberg J.M."/>
            <person name="Heiman D."/>
            <person name="Young S."/>
            <person name="Zeng Q."/>
            <person name="Becnel J.J."/>
            <person name="Birren B.W."/>
        </authorList>
    </citation>
    <scope>NUCLEOTIDE SEQUENCE [LARGE SCALE GENOMIC DNA]</scope>
    <source>
        <strain evidence="2">USNM 41457</strain>
    </source>
</reference>
<dbReference type="Proteomes" id="UP000003163">
    <property type="component" value="Unassembled WGS sequence"/>
</dbReference>
<keyword evidence="2" id="KW-1185">Reference proteome</keyword>
<dbReference type="EMBL" id="AFBI03000042">
    <property type="protein sequence ID" value="EJW03231.1"/>
    <property type="molecule type" value="Genomic_DNA"/>
</dbReference>
<proteinExistence type="predicted"/>
<dbReference type="InParanoid" id="J9D619"/>
<protein>
    <submittedName>
        <fullName evidence="1">Uncharacterized protein</fullName>
    </submittedName>
</protein>
<accession>J9D619</accession>
<dbReference type="HOGENOM" id="CLU_413890_0_0_1"/>
<evidence type="ECO:0000313" key="2">
    <source>
        <dbReference type="Proteomes" id="UP000003163"/>
    </source>
</evidence>
<dbReference type="VEuPathDB" id="MicrosporidiaDB:EDEG_02399"/>
<comment type="caution">
    <text evidence="1">The sequence shown here is derived from an EMBL/GenBank/DDBJ whole genome shotgun (WGS) entry which is preliminary data.</text>
</comment>
<sequence length="663" mass="78807">MEELYETTLNFFLSLCRKNYTLEYSKFIKLYKKLGAQIFEEPFISAKNVNFQTMKTGKDESCFFKPTVNLFLIQTVKTTFHEKEHQKTDETLCDTRKQTFIRGFKDFLAIKNTEILSCLQRMETMNLDDIFEEIDKFLGRKLSMKRNLKKYISKLTNKQDLTEVHHFFFGILNIFSNCVLKKMFNFVVEVIFDEFSVFSDGKESILKKYIRRYFVLLNSNRCGFLIKTFLDAYIIKITLFLSDSSCYNEKAFELLEKQMNMNKNIFDERSCIHINNKLRSMMVCFREKIIDYVLYSFIFGKETKFLFDLMIIIDSEEVFLMQLENFIISKIHDIIYNNKISIINRNIENKACYSKKNNKHNQICFYDSLSLNDIEKSNKLQKKLENRNIKNQKIDTDWCKKQQIIMSPDDSFHEACKLVESYSSRLEKYHFPINLINKLSKIVAKECNDMKLKSVFLNEINRILKSKNKPLNQLFEYSLIFKKDIHLNKKMIEDLMLRLFEDDSNLISEKKFIEGLNQKSYSEYRSKGLRLVKDFQKKIIIYGQDSAQSKKTDLDIKISEIDINPKENKTNNIENPAYNKNLKFSQEKEFTVIVVNDSNEKCSENSFEELTRSLYSKSKICESKILSKQDWKIEPCQHILIPTLQSLSFLIRNTFNQENKNKF</sequence>
<organism evidence="1 2">
    <name type="scientific">Edhazardia aedis (strain USNM 41457)</name>
    <name type="common">Microsporidian parasite</name>
    <dbReference type="NCBI Taxonomy" id="1003232"/>
    <lineage>
        <taxon>Eukaryota</taxon>
        <taxon>Fungi</taxon>
        <taxon>Fungi incertae sedis</taxon>
        <taxon>Microsporidia</taxon>
        <taxon>Edhazardia</taxon>
    </lineage>
</organism>
<reference evidence="1 2" key="1">
    <citation type="submission" date="2011-08" db="EMBL/GenBank/DDBJ databases">
        <authorList>
            <person name="Liu Z.J."/>
            <person name="Shi F.L."/>
            <person name="Lu J.Q."/>
            <person name="Li M."/>
            <person name="Wang Z.L."/>
        </authorList>
    </citation>
    <scope>NUCLEOTIDE SEQUENCE [LARGE SCALE GENOMIC DNA]</scope>
    <source>
        <strain evidence="1 2">USNM 41457</strain>
    </source>
</reference>